<keyword evidence="5" id="KW-1185">Reference proteome</keyword>
<protein>
    <submittedName>
        <fullName evidence="4">CBS domain-containing protein</fullName>
    </submittedName>
</protein>
<evidence type="ECO:0000256" key="2">
    <source>
        <dbReference type="PROSITE-ProRule" id="PRU00703"/>
    </source>
</evidence>
<dbReference type="InterPro" id="IPR051257">
    <property type="entry name" value="Diverse_CBS-Domain"/>
</dbReference>
<sequence>MTTDVLSFGPAEEVRAAMQALVERDVDAAPVVDEAGVVVGLISTGDLIVAEGKVHVPTVISLLGASFELPGERKRFEEDLRKSLGGQVADLMTRDPHTIGPDATLEDAATLMHANDVSRLPVVDDDGRLVGLLARGDVIRSMIADG</sequence>
<evidence type="ECO:0000313" key="4">
    <source>
        <dbReference type="EMBL" id="WCO66629.1"/>
    </source>
</evidence>
<dbReference type="SMART" id="SM00116">
    <property type="entry name" value="CBS"/>
    <property type="match status" value="2"/>
</dbReference>
<feature type="domain" description="CBS" evidence="3">
    <location>
        <begin position="92"/>
        <end position="146"/>
    </location>
</feature>
<dbReference type="SUPFAM" id="SSF54631">
    <property type="entry name" value="CBS-domain pair"/>
    <property type="match status" value="1"/>
</dbReference>
<dbReference type="KEGG" id="ima:PO878_19205"/>
<dbReference type="Proteomes" id="UP001216390">
    <property type="component" value="Chromosome"/>
</dbReference>
<dbReference type="PROSITE" id="PS51371">
    <property type="entry name" value="CBS"/>
    <property type="match status" value="2"/>
</dbReference>
<dbReference type="InterPro" id="IPR000644">
    <property type="entry name" value="CBS_dom"/>
</dbReference>
<dbReference type="CDD" id="cd04586">
    <property type="entry name" value="CBS_pair_BON_assoc"/>
    <property type="match status" value="1"/>
</dbReference>
<accession>A0AAE9Y961</accession>
<evidence type="ECO:0000259" key="3">
    <source>
        <dbReference type="PROSITE" id="PS51371"/>
    </source>
</evidence>
<dbReference type="AlphaFoldDB" id="A0AAE9Y961"/>
<dbReference type="InterPro" id="IPR046342">
    <property type="entry name" value="CBS_dom_sf"/>
</dbReference>
<dbReference type="Pfam" id="PF00571">
    <property type="entry name" value="CBS"/>
    <property type="match status" value="2"/>
</dbReference>
<feature type="domain" description="CBS" evidence="3">
    <location>
        <begin position="1"/>
        <end position="58"/>
    </location>
</feature>
<evidence type="ECO:0000313" key="5">
    <source>
        <dbReference type="Proteomes" id="UP001216390"/>
    </source>
</evidence>
<dbReference type="Gene3D" id="3.10.580.10">
    <property type="entry name" value="CBS-domain"/>
    <property type="match status" value="1"/>
</dbReference>
<name>A0AAE9Y961_9ACTN</name>
<dbReference type="PANTHER" id="PTHR43080:SF26">
    <property type="entry name" value="REGULATORY PROTEIN"/>
    <property type="match status" value="1"/>
</dbReference>
<reference evidence="4" key="1">
    <citation type="submission" date="2023-01" db="EMBL/GenBank/DDBJ databases">
        <title>The diversity of Class Acidimicrobiia in South China Sea sediment environments and the proposal of Iamia marina sp. nov., a novel species of the genus Iamia.</title>
        <authorList>
            <person name="He Y."/>
            <person name="Tian X."/>
        </authorList>
    </citation>
    <scope>NUCLEOTIDE SEQUENCE</scope>
    <source>
        <strain evidence="4">DSM 19957</strain>
    </source>
</reference>
<dbReference type="EMBL" id="CP116942">
    <property type="protein sequence ID" value="WCO66629.1"/>
    <property type="molecule type" value="Genomic_DNA"/>
</dbReference>
<organism evidence="4 5">
    <name type="scientific">Iamia majanohamensis</name>
    <dbReference type="NCBI Taxonomy" id="467976"/>
    <lineage>
        <taxon>Bacteria</taxon>
        <taxon>Bacillati</taxon>
        <taxon>Actinomycetota</taxon>
        <taxon>Acidimicrobiia</taxon>
        <taxon>Acidimicrobiales</taxon>
        <taxon>Iamiaceae</taxon>
        <taxon>Iamia</taxon>
    </lineage>
</organism>
<keyword evidence="1 2" id="KW-0129">CBS domain</keyword>
<dbReference type="PANTHER" id="PTHR43080">
    <property type="entry name" value="CBS DOMAIN-CONTAINING PROTEIN CBSX3, MITOCHONDRIAL"/>
    <property type="match status" value="1"/>
</dbReference>
<proteinExistence type="predicted"/>
<evidence type="ECO:0000256" key="1">
    <source>
        <dbReference type="ARBA" id="ARBA00023122"/>
    </source>
</evidence>
<dbReference type="RefSeq" id="WP_272736152.1">
    <property type="nucleotide sequence ID" value="NZ_CP116942.1"/>
</dbReference>
<gene>
    <name evidence="4" type="ORF">PO878_19205</name>
</gene>